<sequence>MKAYILYYNNGKEDILQRAFKDKEEAFSICSKWNAKKVENGYYKIVQCEV</sequence>
<comment type="caution">
    <text evidence="1">The sequence shown here is derived from an EMBL/GenBank/DDBJ whole genome shotgun (WGS) entry which is preliminary data.</text>
</comment>
<name>A0A1V4STE1_9CLOT</name>
<organism evidence="1 2">
    <name type="scientific">Clostridium thermobutyricum DSM 4928</name>
    <dbReference type="NCBI Taxonomy" id="1121339"/>
    <lineage>
        <taxon>Bacteria</taxon>
        <taxon>Bacillati</taxon>
        <taxon>Bacillota</taxon>
        <taxon>Clostridia</taxon>
        <taxon>Eubacteriales</taxon>
        <taxon>Clostridiaceae</taxon>
        <taxon>Clostridium</taxon>
    </lineage>
</organism>
<dbReference type="AlphaFoldDB" id="A0A1V4STE1"/>
<protein>
    <submittedName>
        <fullName evidence="1">Uncharacterized protein</fullName>
    </submittedName>
</protein>
<proteinExistence type="predicted"/>
<evidence type="ECO:0000313" key="2">
    <source>
        <dbReference type="Proteomes" id="UP000191448"/>
    </source>
</evidence>
<dbReference type="RefSeq" id="WP_158082721.1">
    <property type="nucleotide sequence ID" value="NZ_LTAY01000057.1"/>
</dbReference>
<reference evidence="1 2" key="1">
    <citation type="submission" date="2016-02" db="EMBL/GenBank/DDBJ databases">
        <title>Genome sequence of Clostridium thermobutyricum DSM 4928.</title>
        <authorList>
            <person name="Poehlein A."/>
            <person name="Daniel R."/>
        </authorList>
    </citation>
    <scope>NUCLEOTIDE SEQUENCE [LARGE SCALE GENOMIC DNA]</scope>
    <source>
        <strain evidence="1 2">DSM 4928</strain>
    </source>
</reference>
<dbReference type="Proteomes" id="UP000191448">
    <property type="component" value="Unassembled WGS sequence"/>
</dbReference>
<dbReference type="EMBL" id="LTAY01000057">
    <property type="protein sequence ID" value="OPX47160.1"/>
    <property type="molecule type" value="Genomic_DNA"/>
</dbReference>
<gene>
    <name evidence="1" type="ORF">CLTHE_21680</name>
</gene>
<evidence type="ECO:0000313" key="1">
    <source>
        <dbReference type="EMBL" id="OPX47160.1"/>
    </source>
</evidence>
<accession>A0A1V4STE1</accession>